<protein>
    <submittedName>
        <fullName evidence="1">Uncharacterized protein</fullName>
    </submittedName>
</protein>
<organism evidence="1 2">
    <name type="scientific">Alligator mississippiensis</name>
    <name type="common">American alligator</name>
    <dbReference type="NCBI Taxonomy" id="8496"/>
    <lineage>
        <taxon>Eukaryota</taxon>
        <taxon>Metazoa</taxon>
        <taxon>Chordata</taxon>
        <taxon>Craniata</taxon>
        <taxon>Vertebrata</taxon>
        <taxon>Euteleostomi</taxon>
        <taxon>Archelosauria</taxon>
        <taxon>Archosauria</taxon>
        <taxon>Crocodylia</taxon>
        <taxon>Alligatoridae</taxon>
        <taxon>Alligatorinae</taxon>
        <taxon>Alligator</taxon>
    </lineage>
</organism>
<dbReference type="Proteomes" id="UP000050525">
    <property type="component" value="Unassembled WGS sequence"/>
</dbReference>
<dbReference type="AlphaFoldDB" id="A0A151PCS8"/>
<gene>
    <name evidence="1" type="ORF">Y1Q_0014468</name>
</gene>
<proteinExistence type="predicted"/>
<evidence type="ECO:0000313" key="1">
    <source>
        <dbReference type="EMBL" id="KYO46891.1"/>
    </source>
</evidence>
<accession>A0A151PCS8</accession>
<dbReference type="EMBL" id="AKHW03000487">
    <property type="protein sequence ID" value="KYO46891.1"/>
    <property type="molecule type" value="Genomic_DNA"/>
</dbReference>
<comment type="caution">
    <text evidence="1">The sequence shown here is derived from an EMBL/GenBank/DDBJ whole genome shotgun (WGS) entry which is preliminary data.</text>
</comment>
<name>A0A151PCS8_ALLMI</name>
<sequence>MSHLHKIPLDEEEPMVLQNTRGGNTNWQITGYLIVPNKKKQNSNTLRPGEFHPCSSLLFELSLYTCKTTFAQQNCLSQQKQSIDPLSRATENLTKKEEKFNTLLAIRHLGDILEISSIVPVSQKQLMCS</sequence>
<keyword evidence="2" id="KW-1185">Reference proteome</keyword>
<evidence type="ECO:0000313" key="2">
    <source>
        <dbReference type="Proteomes" id="UP000050525"/>
    </source>
</evidence>
<reference evidence="1 2" key="1">
    <citation type="journal article" date="2012" name="Genome Biol.">
        <title>Sequencing three crocodilian genomes to illuminate the evolution of archosaurs and amniotes.</title>
        <authorList>
            <person name="St John J.A."/>
            <person name="Braun E.L."/>
            <person name="Isberg S.R."/>
            <person name="Miles L.G."/>
            <person name="Chong A.Y."/>
            <person name="Gongora J."/>
            <person name="Dalzell P."/>
            <person name="Moran C."/>
            <person name="Bed'hom B."/>
            <person name="Abzhanov A."/>
            <person name="Burgess S.C."/>
            <person name="Cooksey A.M."/>
            <person name="Castoe T.A."/>
            <person name="Crawford N.G."/>
            <person name="Densmore L.D."/>
            <person name="Drew J.C."/>
            <person name="Edwards S.V."/>
            <person name="Faircloth B.C."/>
            <person name="Fujita M.K."/>
            <person name="Greenwold M.J."/>
            <person name="Hoffmann F.G."/>
            <person name="Howard J.M."/>
            <person name="Iguchi T."/>
            <person name="Janes D.E."/>
            <person name="Khan S.Y."/>
            <person name="Kohno S."/>
            <person name="de Koning A.J."/>
            <person name="Lance S.L."/>
            <person name="McCarthy F.M."/>
            <person name="McCormack J.E."/>
            <person name="Merchant M.E."/>
            <person name="Peterson D.G."/>
            <person name="Pollock D.D."/>
            <person name="Pourmand N."/>
            <person name="Raney B.J."/>
            <person name="Roessler K.A."/>
            <person name="Sanford J.R."/>
            <person name="Sawyer R.H."/>
            <person name="Schmidt C.J."/>
            <person name="Triplett E.W."/>
            <person name="Tuberville T.D."/>
            <person name="Venegas-Anaya M."/>
            <person name="Howard J.T."/>
            <person name="Jarvis E.D."/>
            <person name="Guillette L.J.Jr."/>
            <person name="Glenn T.C."/>
            <person name="Green R.E."/>
            <person name="Ray D.A."/>
        </authorList>
    </citation>
    <scope>NUCLEOTIDE SEQUENCE [LARGE SCALE GENOMIC DNA]</scope>
    <source>
        <strain evidence="1">KSC_2009_1</strain>
    </source>
</reference>